<dbReference type="EMBL" id="HBKO01013486">
    <property type="protein sequence ID" value="CAE2208797.1"/>
    <property type="molecule type" value="Transcribed_RNA"/>
</dbReference>
<dbReference type="InterPro" id="IPR012674">
    <property type="entry name" value="Calycin"/>
</dbReference>
<dbReference type="SUPFAM" id="SSF50814">
    <property type="entry name" value="Lipocalins"/>
    <property type="match status" value="1"/>
</dbReference>
<evidence type="ECO:0000313" key="1">
    <source>
        <dbReference type="EMBL" id="CAE2208797.1"/>
    </source>
</evidence>
<proteinExistence type="predicted"/>
<evidence type="ECO:0008006" key="2">
    <source>
        <dbReference type="Google" id="ProtNLM"/>
    </source>
</evidence>
<sequence>MAEATAAEAGTPAGAPPADAIPWLGVWTQARVDDDAYDRVLAASGIPWAVRKLLQSFTAQRELVLPPGKPVLFRSKMLTGSWNELHADEPTTFSLLGYSIDTLVTWENDGTRLVSTMKTTAADGYFTSGWSTTTIITHELHDGELVVQTIAPEGEYTMWFTRGPAPE</sequence>
<gene>
    <name evidence="1" type="ORF">CPOL0286_LOCUS6056</name>
</gene>
<accession>A0A7S4HT91</accession>
<dbReference type="AlphaFoldDB" id="A0A7S4HT91"/>
<reference evidence="1" key="1">
    <citation type="submission" date="2021-01" db="EMBL/GenBank/DDBJ databases">
        <authorList>
            <person name="Corre E."/>
            <person name="Pelletier E."/>
            <person name="Niang G."/>
            <person name="Scheremetjew M."/>
            <person name="Finn R."/>
            <person name="Kale V."/>
            <person name="Holt S."/>
            <person name="Cochrane G."/>
            <person name="Meng A."/>
            <person name="Brown T."/>
            <person name="Cohen L."/>
        </authorList>
    </citation>
    <scope>NUCLEOTIDE SEQUENCE</scope>
    <source>
        <strain evidence="1">UIO037</strain>
    </source>
</reference>
<organism evidence="1">
    <name type="scientific">Prymnesium polylepis</name>
    <dbReference type="NCBI Taxonomy" id="72548"/>
    <lineage>
        <taxon>Eukaryota</taxon>
        <taxon>Haptista</taxon>
        <taxon>Haptophyta</taxon>
        <taxon>Prymnesiophyceae</taxon>
        <taxon>Prymnesiales</taxon>
        <taxon>Prymnesiaceae</taxon>
        <taxon>Prymnesium</taxon>
    </lineage>
</organism>
<protein>
    <recommendedName>
        <fullName evidence="2">Lipocalin-like domain-containing protein</fullName>
    </recommendedName>
</protein>
<dbReference type="Gene3D" id="2.40.128.20">
    <property type="match status" value="1"/>
</dbReference>
<name>A0A7S4HT91_9EUKA</name>